<comment type="caution">
    <text evidence="7">The sequence shown here is derived from an EMBL/GenBank/DDBJ whole genome shotgun (WGS) entry which is preliminary data.</text>
</comment>
<dbReference type="PANTHER" id="PTHR43128:SF31">
    <property type="entry name" value="L-LACTATE DEHYDROGENASE"/>
    <property type="match status" value="1"/>
</dbReference>
<reference evidence="7 8" key="1">
    <citation type="journal article" date="2016" name="Nat. Biotechnol.">
        <title>Measurement of bacterial replication rates in microbial communities.</title>
        <authorList>
            <person name="Brown C.T."/>
            <person name="Olm M.R."/>
            <person name="Thomas B.C."/>
            <person name="Banfield J.F."/>
        </authorList>
    </citation>
    <scope>NUCLEOTIDE SEQUENCE [LARGE SCALE GENOMIC DNA]</scope>
    <source>
        <strain evidence="7">46_33</strain>
    </source>
</reference>
<proteinExistence type="inferred from homology"/>
<protein>
    <submittedName>
        <fullName evidence="7">L-lactate dehydrogenase</fullName>
    </submittedName>
</protein>
<evidence type="ECO:0000256" key="2">
    <source>
        <dbReference type="PIRSR" id="PIRSR000102-1"/>
    </source>
</evidence>
<dbReference type="Gene3D" id="3.90.110.10">
    <property type="entry name" value="Lactate dehydrogenase/glycoside hydrolase, family 4, C-terminal"/>
    <property type="match status" value="1"/>
</dbReference>
<evidence type="ECO:0000256" key="1">
    <source>
        <dbReference type="ARBA" id="ARBA00006054"/>
    </source>
</evidence>
<evidence type="ECO:0000259" key="6">
    <source>
        <dbReference type="Pfam" id="PF02866"/>
    </source>
</evidence>
<dbReference type="PANTHER" id="PTHR43128">
    <property type="entry name" value="L-2-HYDROXYCARBOXYLATE DEHYDROGENASE (NAD(P)(+))"/>
    <property type="match status" value="1"/>
</dbReference>
<sequence length="320" mass="34260">MKTRKVGIIGLGHVGAHVAYSLAIQGIAAELVLVDPKESKLAAEVQDLRDAILYCPHDVKINGGTYADLGDCDAIVNCIGDIDLVASGDRLDELTFTAAQVKGYIHKVMASGFNGFIVNITNPCDVITNILYRESGLPKGHVIGTGTGLDTSRLVSALSLQTGISPQSISAYMIGEHGASQMAAWSCVNFNGIPLSSLEHEDPKFAFDKPELQKRAIGGGWVTYSGKHCTEYGICSTAARMVRCIFNDEQRIMPASMLLDGEYGEKDVFVGVPVLLGKNGAERVLELPLTAEELANFHKCCDDVRKNIKTAEGIAAAECK</sequence>
<evidence type="ECO:0000313" key="7">
    <source>
        <dbReference type="EMBL" id="OLA37100.1"/>
    </source>
</evidence>
<dbReference type="InterPro" id="IPR015955">
    <property type="entry name" value="Lactate_DH/Glyco_Ohase_4_C"/>
</dbReference>
<feature type="binding site" evidence="3">
    <location>
        <begin position="10"/>
        <end position="15"/>
    </location>
    <ligand>
        <name>NAD(+)</name>
        <dbReference type="ChEBI" id="CHEBI:57540"/>
    </ligand>
</feature>
<dbReference type="PIRSF" id="PIRSF000102">
    <property type="entry name" value="Lac_mal_DH"/>
    <property type="match status" value="1"/>
</dbReference>
<comment type="similarity">
    <text evidence="1">Belongs to the LDH/MDH superfamily. LDH family.</text>
</comment>
<evidence type="ECO:0000256" key="3">
    <source>
        <dbReference type="PIRSR" id="PIRSR000102-3"/>
    </source>
</evidence>
<feature type="domain" description="Lactate/malate dehydrogenase C-terminal" evidence="6">
    <location>
        <begin position="147"/>
        <end position="311"/>
    </location>
</feature>
<dbReference type="InterPro" id="IPR001236">
    <property type="entry name" value="Lactate/malate_DH_N"/>
</dbReference>
<keyword evidence="3" id="KW-0520">NAD</keyword>
<evidence type="ECO:0000259" key="5">
    <source>
        <dbReference type="Pfam" id="PF00056"/>
    </source>
</evidence>
<dbReference type="Proteomes" id="UP000186777">
    <property type="component" value="Unassembled WGS sequence"/>
</dbReference>
<feature type="binding site" evidence="3">
    <location>
        <begin position="120"/>
        <end position="122"/>
    </location>
    <ligand>
        <name>NAD(+)</name>
        <dbReference type="ChEBI" id="CHEBI:57540"/>
    </ligand>
</feature>
<gene>
    <name evidence="7" type="ORF">BHW43_07435</name>
</gene>
<dbReference type="RefSeq" id="WP_293829165.1">
    <property type="nucleotide sequence ID" value="NZ_DBEZXK010000034.1"/>
</dbReference>
<dbReference type="GO" id="GO:0006089">
    <property type="term" value="P:lactate metabolic process"/>
    <property type="evidence" value="ECO:0007669"/>
    <property type="project" value="TreeGrafter"/>
</dbReference>
<evidence type="ECO:0000313" key="8">
    <source>
        <dbReference type="Proteomes" id="UP000186777"/>
    </source>
</evidence>
<dbReference type="STRING" id="626940.BHW43_07435"/>
<feature type="binding site" evidence="3">
    <location>
        <position position="35"/>
    </location>
    <ligand>
        <name>NAD(+)</name>
        <dbReference type="ChEBI" id="CHEBI:57540"/>
    </ligand>
</feature>
<dbReference type="EMBL" id="MNTG01000033">
    <property type="protein sequence ID" value="OLA37100.1"/>
    <property type="molecule type" value="Genomic_DNA"/>
</dbReference>
<dbReference type="PRINTS" id="PR00086">
    <property type="entry name" value="LLDHDRGNASE"/>
</dbReference>
<dbReference type="Pfam" id="PF02866">
    <property type="entry name" value="Ldh_1_C"/>
    <property type="match status" value="1"/>
</dbReference>
<dbReference type="SUPFAM" id="SSF51735">
    <property type="entry name" value="NAD(P)-binding Rossmann-fold domains"/>
    <property type="match status" value="1"/>
</dbReference>
<dbReference type="Pfam" id="PF00056">
    <property type="entry name" value="Ldh_1_N"/>
    <property type="match status" value="1"/>
</dbReference>
<dbReference type="GO" id="GO:0004459">
    <property type="term" value="F:L-lactate dehydrogenase (NAD+) activity"/>
    <property type="evidence" value="ECO:0007669"/>
    <property type="project" value="TreeGrafter"/>
</dbReference>
<dbReference type="SUPFAM" id="SSF56327">
    <property type="entry name" value="LDH C-terminal domain-like"/>
    <property type="match status" value="1"/>
</dbReference>
<organism evidence="7 8">
    <name type="scientific">Phascolarctobacterium succinatutens</name>
    <dbReference type="NCBI Taxonomy" id="626940"/>
    <lineage>
        <taxon>Bacteria</taxon>
        <taxon>Bacillati</taxon>
        <taxon>Bacillota</taxon>
        <taxon>Negativicutes</taxon>
        <taxon>Acidaminococcales</taxon>
        <taxon>Acidaminococcaceae</taxon>
        <taxon>Phascolarctobacterium</taxon>
    </lineage>
</organism>
<keyword evidence="4" id="KW-0560">Oxidoreductase</keyword>
<evidence type="ECO:0000256" key="4">
    <source>
        <dbReference type="RuleBase" id="RU003369"/>
    </source>
</evidence>
<feature type="domain" description="Lactate/malate dehydrogenase N-terminal" evidence="5">
    <location>
        <begin position="5"/>
        <end position="144"/>
    </location>
</feature>
<name>A0A1Q6R484_9FIRM</name>
<accession>A0A1Q6R484</accession>
<dbReference type="InterPro" id="IPR001557">
    <property type="entry name" value="L-lactate/malate_DH"/>
</dbReference>
<dbReference type="InterPro" id="IPR022383">
    <property type="entry name" value="Lactate/malate_DH_C"/>
</dbReference>
<dbReference type="InterPro" id="IPR036291">
    <property type="entry name" value="NAD(P)-bd_dom_sf"/>
</dbReference>
<feature type="active site" description="Proton acceptor" evidence="2">
    <location>
        <position position="177"/>
    </location>
</feature>
<dbReference type="Gene3D" id="3.40.50.720">
    <property type="entry name" value="NAD(P)-binding Rossmann-like Domain"/>
    <property type="match status" value="1"/>
</dbReference>
<dbReference type="CDD" id="cd05291">
    <property type="entry name" value="HicDH_like"/>
    <property type="match status" value="1"/>
</dbReference>
<dbReference type="AlphaFoldDB" id="A0A1Q6R484"/>